<protein>
    <submittedName>
        <fullName evidence="1">WSSV497</fullName>
    </submittedName>
</protein>
<accession>A0A2I6SCG1</accession>
<name>A0A2I6SCG1_9VIRU</name>
<reference evidence="1" key="1">
    <citation type="submission" date="2017-12" db="EMBL/GenBank/DDBJ databases">
        <authorList>
            <person name="Katneni V.K."/>
            <person name="Shekhar M.S."/>
            <person name="Otta S.K."/>
            <person name="Karthic K."/>
            <person name="Jangam A.K."/>
            <person name="Gopikrishna G."/>
            <person name="Vijayan K.K."/>
        </authorList>
    </citation>
    <scope>NUCLEOTIDE SEQUENCE [LARGE SCALE GENOMIC DNA]</scope>
    <source>
        <strain evidence="1">IN_AP4RU</strain>
    </source>
</reference>
<sequence>MAADLLELAIQETIQSELEEIADTEFLNYLPHKLASAKKLQLMDGHIFLH</sequence>
<organism evidence="1">
    <name type="scientific">White spot syndrome virus</name>
    <dbReference type="NCBI Taxonomy" id="342409"/>
    <lineage>
        <taxon>Viruses</taxon>
        <taxon>Viruses incertae sedis</taxon>
        <taxon>Naldaviricetes</taxon>
        <taxon>Nimaviridae</taxon>
        <taxon>Whispovirus</taxon>
    </lineage>
</organism>
<dbReference type="Proteomes" id="UP000267352">
    <property type="component" value="Segment"/>
</dbReference>
<evidence type="ECO:0000313" key="1">
    <source>
        <dbReference type="EMBL" id="AUO15246.1"/>
    </source>
</evidence>
<reference evidence="1" key="2">
    <citation type="journal article" date="2018" name="Genome Announc.">
        <title>First Report of a Complete Genome Sequence of White spot syndrome virus from India.</title>
        <authorList>
            <person name="Vinaya Kumar K."/>
            <person name="Shekhar M.S."/>
            <person name="Otta S.K."/>
            <person name="Karthic K."/>
            <person name="Ashok Kumar J."/>
            <person name="Gopikrishna G."/>
            <person name="Vijayan K.K."/>
        </authorList>
    </citation>
    <scope>NUCLEOTIDE SEQUENCE</scope>
    <source>
        <strain evidence="1">IN_AP4RU</strain>
    </source>
</reference>
<dbReference type="EMBL" id="MG702567">
    <property type="protein sequence ID" value="AUO15246.1"/>
    <property type="molecule type" value="Genomic_DNA"/>
</dbReference>
<proteinExistence type="predicted"/>